<reference evidence="9 10" key="1">
    <citation type="journal article" date="2014" name="Nat. Commun.">
        <title>Klebsormidium flaccidum genome reveals primary factors for plant terrestrial adaptation.</title>
        <authorList>
            <person name="Hori K."/>
            <person name="Maruyama F."/>
            <person name="Fujisawa T."/>
            <person name="Togashi T."/>
            <person name="Yamamoto N."/>
            <person name="Seo M."/>
            <person name="Sato S."/>
            <person name="Yamada T."/>
            <person name="Mori H."/>
            <person name="Tajima N."/>
            <person name="Moriyama T."/>
            <person name="Ikeuchi M."/>
            <person name="Watanabe M."/>
            <person name="Wada H."/>
            <person name="Kobayashi K."/>
            <person name="Saito M."/>
            <person name="Masuda T."/>
            <person name="Sasaki-Sekimoto Y."/>
            <person name="Mashiguchi K."/>
            <person name="Awai K."/>
            <person name="Shimojima M."/>
            <person name="Masuda S."/>
            <person name="Iwai M."/>
            <person name="Nobusawa T."/>
            <person name="Narise T."/>
            <person name="Kondo S."/>
            <person name="Saito H."/>
            <person name="Sato R."/>
            <person name="Murakawa M."/>
            <person name="Ihara Y."/>
            <person name="Oshima-Yamada Y."/>
            <person name="Ohtaka K."/>
            <person name="Satoh M."/>
            <person name="Sonobe K."/>
            <person name="Ishii M."/>
            <person name="Ohtani R."/>
            <person name="Kanamori-Sato M."/>
            <person name="Honoki R."/>
            <person name="Miyazaki D."/>
            <person name="Mochizuki H."/>
            <person name="Umetsu J."/>
            <person name="Higashi K."/>
            <person name="Shibata D."/>
            <person name="Kamiya Y."/>
            <person name="Sato N."/>
            <person name="Nakamura Y."/>
            <person name="Tabata S."/>
            <person name="Ida S."/>
            <person name="Kurokawa K."/>
            <person name="Ohta H."/>
        </authorList>
    </citation>
    <scope>NUCLEOTIDE SEQUENCE [LARGE SCALE GENOMIC DNA]</scope>
    <source>
        <strain evidence="9 10">NIES-2285</strain>
    </source>
</reference>
<dbReference type="GO" id="GO:0000139">
    <property type="term" value="C:Golgi membrane"/>
    <property type="evidence" value="ECO:0000318"/>
    <property type="project" value="GO_Central"/>
</dbReference>
<name>A0A1Y1I680_KLENI</name>
<dbReference type="Proteomes" id="UP000054558">
    <property type="component" value="Unassembled WGS sequence"/>
</dbReference>
<keyword evidence="4" id="KW-0333">Golgi apparatus</keyword>
<keyword evidence="3 8" id="KW-1133">Transmembrane helix</keyword>
<feature type="compositionally biased region" description="Polar residues" evidence="7">
    <location>
        <begin position="634"/>
        <end position="644"/>
    </location>
</feature>
<gene>
    <name evidence="9" type="ORF">KFL_002910020</name>
</gene>
<feature type="transmembrane region" description="Helical" evidence="8">
    <location>
        <begin position="841"/>
        <end position="860"/>
    </location>
</feature>
<evidence type="ECO:0000256" key="4">
    <source>
        <dbReference type="ARBA" id="ARBA00023034"/>
    </source>
</evidence>
<feature type="compositionally biased region" description="Basic and acidic residues" evidence="7">
    <location>
        <begin position="482"/>
        <end position="501"/>
    </location>
</feature>
<feature type="region of interest" description="Disordered" evidence="7">
    <location>
        <begin position="34"/>
        <end position="501"/>
    </location>
</feature>
<feature type="compositionally biased region" description="Basic and acidic residues" evidence="7">
    <location>
        <begin position="87"/>
        <end position="108"/>
    </location>
</feature>
<feature type="compositionally biased region" description="Polar residues" evidence="7">
    <location>
        <begin position="51"/>
        <end position="61"/>
    </location>
</feature>
<dbReference type="GO" id="GO:0031985">
    <property type="term" value="C:Golgi cisterna"/>
    <property type="evidence" value="ECO:0000318"/>
    <property type="project" value="GO_Central"/>
</dbReference>
<keyword evidence="6 8" id="KW-0472">Membrane</keyword>
<evidence type="ECO:0000313" key="9">
    <source>
        <dbReference type="EMBL" id="GAQ86464.1"/>
    </source>
</evidence>
<accession>A0A1Y1I680</accession>
<proteinExistence type="predicted"/>
<dbReference type="PANTHER" id="PTHR13815:SF5">
    <property type="entry name" value="GOLGIN CANDIDATE 2"/>
    <property type="match status" value="1"/>
</dbReference>
<evidence type="ECO:0000256" key="3">
    <source>
        <dbReference type="ARBA" id="ARBA00022989"/>
    </source>
</evidence>
<feature type="region of interest" description="Disordered" evidence="7">
    <location>
        <begin position="780"/>
        <end position="807"/>
    </location>
</feature>
<evidence type="ECO:0000256" key="8">
    <source>
        <dbReference type="SAM" id="Phobius"/>
    </source>
</evidence>
<dbReference type="OrthoDB" id="1647633at2759"/>
<dbReference type="PANTHER" id="PTHR13815">
    <property type="entry name" value="GOLGIN-84"/>
    <property type="match status" value="1"/>
</dbReference>
<feature type="compositionally biased region" description="Polar residues" evidence="7">
    <location>
        <begin position="337"/>
        <end position="349"/>
    </location>
</feature>
<feature type="region of interest" description="Disordered" evidence="7">
    <location>
        <begin position="633"/>
        <end position="671"/>
    </location>
</feature>
<dbReference type="OMA" id="ANQVHQM"/>
<dbReference type="Pfam" id="PF09787">
    <property type="entry name" value="Golgin_A5"/>
    <property type="match status" value="1"/>
</dbReference>
<feature type="compositionally biased region" description="Low complexity" evidence="7">
    <location>
        <begin position="649"/>
        <end position="665"/>
    </location>
</feature>
<sequence>MASWLSSRLKAAEQFLNQIDATAADRALKAKERLQQGLGSDTEGAEPRYNNDFSRTVSDLSFTDEGPATGRTSGHSGDESSEAAFSARREGFSRAPQSRERSSFKKVEAPPAADWTELLRSDKNGPGSGAKLVRTASNVSAQAPRASRVPNRGGSGPVDSAPQLQMPLPKTDGKVSEGKTGSMVLPAESSSGSVVTAPGKFPSALEDEALSIRSNDRRPSDEGATANKGEMGTAPGGVNGQADCVKGRHEGAVMDQPESISSSLEPVHTVDADEPGTSELKQETEQQRGIVRNGSGLEAVIPTSDSEEESVAAVEGRRSSGSGDEKGGVSGGETEGQLGTVSESVQQPPSAVEGGESAAGLAVAATTPETSNSEETNQSSAVRAEREGFPTPIEASSARTVSAARESLPIPPEEEMPGPSKPESSTKEKKAGSHQRNFSMREYLGQDLSVKEIETEGVDTDADSESGTDEETDSDSDDSEDERAAELQRQKEEAERQAIERQKAAAAAAALEVTAAETAGRAVKEREDVVALLEKEKEELQLEAADALEKHAKEIARLRATATAGSKAAHVEKSSHSSTRMETYSKEEQLVMENIEKAKALAAAQRALEGVVAQALEARRRVEERELHRAELQKQLSEAQQQLRRLQESPEPAASTSAQAATALAAERERVEADVTRKKQRVIELEARLAAVAGQKREPSERERELERRLQSLTDHLIQKQAQVEALASEKATLALRLETVSSSLHDDEKGDGPFRKRSKHTRQSGTEWWLEDDLEYGSANERAGRSGRPATFDSDASDDDDSKKHRGSILPGALVTALQRFDSLTLGGGRFLRFNTPARVLLALYLLLLHAWVLLVWSVQSDHALSNSAAGVNHAVGGAASKEVSDVWLPGRGH</sequence>
<feature type="compositionally biased region" description="Low complexity" evidence="7">
    <location>
        <begin position="364"/>
        <end position="381"/>
    </location>
</feature>
<dbReference type="GO" id="GO:0000301">
    <property type="term" value="P:retrograde transport, vesicle recycling within Golgi"/>
    <property type="evidence" value="ECO:0000318"/>
    <property type="project" value="GO_Central"/>
</dbReference>
<comment type="subcellular location">
    <subcellularLocation>
        <location evidence="1">Golgi apparatus membrane</location>
    </subcellularLocation>
</comment>
<feature type="compositionally biased region" description="Basic and acidic residues" evidence="7">
    <location>
        <begin position="315"/>
        <end position="327"/>
    </location>
</feature>
<feature type="region of interest" description="Disordered" evidence="7">
    <location>
        <begin position="562"/>
        <end position="584"/>
    </location>
</feature>
<feature type="compositionally biased region" description="Acidic residues" evidence="7">
    <location>
        <begin position="455"/>
        <end position="481"/>
    </location>
</feature>
<evidence type="ECO:0000313" key="10">
    <source>
        <dbReference type="Proteomes" id="UP000054558"/>
    </source>
</evidence>
<dbReference type="AlphaFoldDB" id="A0A1Y1I680"/>
<evidence type="ECO:0000256" key="6">
    <source>
        <dbReference type="ARBA" id="ARBA00023136"/>
    </source>
</evidence>
<keyword evidence="5" id="KW-0175">Coiled coil</keyword>
<evidence type="ECO:0000256" key="2">
    <source>
        <dbReference type="ARBA" id="ARBA00022692"/>
    </source>
</evidence>
<dbReference type="InterPro" id="IPR019177">
    <property type="entry name" value="Golgin_subfamily_A_member_5"/>
</dbReference>
<evidence type="ECO:0000256" key="1">
    <source>
        <dbReference type="ARBA" id="ARBA00004394"/>
    </source>
</evidence>
<evidence type="ECO:0000256" key="5">
    <source>
        <dbReference type="ARBA" id="ARBA00023054"/>
    </source>
</evidence>
<dbReference type="GO" id="GO:0007030">
    <property type="term" value="P:Golgi organization"/>
    <property type="evidence" value="ECO:0000318"/>
    <property type="project" value="GO_Central"/>
</dbReference>
<dbReference type="EMBL" id="DF237240">
    <property type="protein sequence ID" value="GAQ86464.1"/>
    <property type="molecule type" value="Genomic_DNA"/>
</dbReference>
<protein>
    <submittedName>
        <fullName evidence="9">Golgi integral membrane protein</fullName>
    </submittedName>
</protein>
<keyword evidence="2 8" id="KW-0812">Transmembrane</keyword>
<organism evidence="9 10">
    <name type="scientific">Klebsormidium nitens</name>
    <name type="common">Green alga</name>
    <name type="synonym">Ulothrix nitens</name>
    <dbReference type="NCBI Taxonomy" id="105231"/>
    <lineage>
        <taxon>Eukaryota</taxon>
        <taxon>Viridiplantae</taxon>
        <taxon>Streptophyta</taxon>
        <taxon>Klebsormidiophyceae</taxon>
        <taxon>Klebsormidiales</taxon>
        <taxon>Klebsormidiaceae</taxon>
        <taxon>Klebsormidium</taxon>
    </lineage>
</organism>
<evidence type="ECO:0000256" key="7">
    <source>
        <dbReference type="SAM" id="MobiDB-lite"/>
    </source>
</evidence>
<keyword evidence="10" id="KW-1185">Reference proteome</keyword>